<dbReference type="Pfam" id="PF07070">
    <property type="entry name" value="Spo0M"/>
    <property type="match status" value="1"/>
</dbReference>
<keyword evidence="2" id="KW-1185">Reference proteome</keyword>
<proteinExistence type="predicted"/>
<dbReference type="PANTHER" id="PTHR40053">
    <property type="entry name" value="SPORULATION-CONTROL PROTEIN SPO0M"/>
    <property type="match status" value="1"/>
</dbReference>
<reference evidence="1 2" key="1">
    <citation type="submission" date="2019-07" db="EMBL/GenBank/DDBJ databases">
        <authorList>
            <person name="Kim J."/>
        </authorList>
    </citation>
    <scope>NUCLEOTIDE SEQUENCE [LARGE SCALE GENOMIC DNA]</scope>
    <source>
        <strain evidence="1 2">N4</strain>
    </source>
</reference>
<sequence>MSLFNRILASVGIGSAKVDTLLERNRYAPGEQVSGVVKIQGGQVQQQVDAIHLKLMTQYTKESNDTKHQVNHELVRFQVSSAFTLQANEVRELPFTIVLPPHTPLTIGRAPVWLKTELDIANAVDPSDNDLIEIAPKVEQSIIIDALNRLGFRLRKAECEYAPRLGGAVPFVQEFEFVPTTYFKGDLDELEVIFYPKEHELEILVQIDRRAKGLGGWLAEAMDMDETFVRFNLPNDEWKRLGPDGASNHLSNMIRRYI</sequence>
<evidence type="ECO:0000313" key="1">
    <source>
        <dbReference type="EMBL" id="TVX88226.1"/>
    </source>
</evidence>
<dbReference type="Proteomes" id="UP000318102">
    <property type="component" value="Unassembled WGS sequence"/>
</dbReference>
<gene>
    <name evidence="1" type="ORF">FPZ44_20215</name>
</gene>
<dbReference type="InterPro" id="IPR009776">
    <property type="entry name" value="Spore_0_M"/>
</dbReference>
<protein>
    <submittedName>
        <fullName evidence="1">Sporulation protein</fullName>
    </submittedName>
</protein>
<dbReference type="EMBL" id="VNJK01000003">
    <property type="protein sequence ID" value="TVX88226.1"/>
    <property type="molecule type" value="Genomic_DNA"/>
</dbReference>
<evidence type="ECO:0000313" key="2">
    <source>
        <dbReference type="Proteomes" id="UP000318102"/>
    </source>
</evidence>
<dbReference type="AlphaFoldDB" id="A0A559IKN4"/>
<organism evidence="1 2">
    <name type="scientific">Paenibacillus agilis</name>
    <dbReference type="NCBI Taxonomy" id="3020863"/>
    <lineage>
        <taxon>Bacteria</taxon>
        <taxon>Bacillati</taxon>
        <taxon>Bacillota</taxon>
        <taxon>Bacilli</taxon>
        <taxon>Bacillales</taxon>
        <taxon>Paenibacillaceae</taxon>
        <taxon>Paenibacillus</taxon>
    </lineage>
</organism>
<name>A0A559IKN4_9BACL</name>
<accession>A0A559IKN4</accession>
<dbReference type="RefSeq" id="WP_144993297.1">
    <property type="nucleotide sequence ID" value="NZ_VNJK01000003.1"/>
</dbReference>
<dbReference type="OrthoDB" id="2351239at2"/>
<dbReference type="PANTHER" id="PTHR40053:SF1">
    <property type="entry name" value="SPORULATION-CONTROL PROTEIN SPO0M"/>
    <property type="match status" value="1"/>
</dbReference>
<comment type="caution">
    <text evidence="1">The sequence shown here is derived from an EMBL/GenBank/DDBJ whole genome shotgun (WGS) entry which is preliminary data.</text>
</comment>